<dbReference type="InterPro" id="IPR036291">
    <property type="entry name" value="NAD(P)-bd_dom_sf"/>
</dbReference>
<accession>A0A6H9Z4Q4</accession>
<dbReference type="GO" id="GO:0016491">
    <property type="term" value="F:oxidoreductase activity"/>
    <property type="evidence" value="ECO:0007669"/>
    <property type="project" value="UniProtKB-KW"/>
</dbReference>
<keyword evidence="2" id="KW-0560">Oxidoreductase</keyword>
<reference evidence="4 5" key="1">
    <citation type="submission" date="2019-09" db="EMBL/GenBank/DDBJ databases">
        <title>Actinomadura physcomitrii sp. nov., a novel actinomycete isolated from moss [Physcomitrium sphaericum (Ludw) Fuernr].</title>
        <authorList>
            <person name="Zhuang X."/>
            <person name="Liu C."/>
        </authorList>
    </citation>
    <scope>NUCLEOTIDE SEQUENCE [LARGE SCALE GENOMIC DNA]</scope>
    <source>
        <strain evidence="4 5">HMC1</strain>
    </source>
</reference>
<dbReference type="SUPFAM" id="SSF51735">
    <property type="entry name" value="NAD(P)-binding Rossmann-fold domains"/>
    <property type="match status" value="1"/>
</dbReference>
<dbReference type="OrthoDB" id="3463162at2"/>
<dbReference type="InterPro" id="IPR002347">
    <property type="entry name" value="SDR_fam"/>
</dbReference>
<dbReference type="PANTHER" id="PTHR24321:SF8">
    <property type="entry name" value="ESTRADIOL 17-BETA-DEHYDROGENASE 8-RELATED"/>
    <property type="match status" value="1"/>
</dbReference>
<dbReference type="Gene3D" id="3.40.50.720">
    <property type="entry name" value="NAD(P)-binding Rossmann-like Domain"/>
    <property type="match status" value="1"/>
</dbReference>
<proteinExistence type="inferred from homology"/>
<evidence type="ECO:0000256" key="2">
    <source>
        <dbReference type="ARBA" id="ARBA00023002"/>
    </source>
</evidence>
<evidence type="ECO:0000313" key="4">
    <source>
        <dbReference type="EMBL" id="KAB2349639.1"/>
    </source>
</evidence>
<dbReference type="PANTHER" id="PTHR24321">
    <property type="entry name" value="DEHYDROGENASES, SHORT CHAIN"/>
    <property type="match status" value="1"/>
</dbReference>
<gene>
    <name evidence="4" type="ORF">F8566_12840</name>
</gene>
<dbReference type="CDD" id="cd05233">
    <property type="entry name" value="SDR_c"/>
    <property type="match status" value="1"/>
</dbReference>
<name>A0A6H9Z4Q4_9ACTN</name>
<organism evidence="4 5">
    <name type="scientific">Actinomadura rudentiformis</name>
    <dbReference type="NCBI Taxonomy" id="359158"/>
    <lineage>
        <taxon>Bacteria</taxon>
        <taxon>Bacillati</taxon>
        <taxon>Actinomycetota</taxon>
        <taxon>Actinomycetes</taxon>
        <taxon>Streptosporangiales</taxon>
        <taxon>Thermomonosporaceae</taxon>
        <taxon>Actinomadura</taxon>
    </lineage>
</organism>
<dbReference type="Pfam" id="PF13561">
    <property type="entry name" value="adh_short_C2"/>
    <property type="match status" value="1"/>
</dbReference>
<dbReference type="RefSeq" id="WP_151560408.1">
    <property type="nucleotide sequence ID" value="NZ_WBMT01000005.1"/>
</dbReference>
<dbReference type="EMBL" id="WBMT01000005">
    <property type="protein sequence ID" value="KAB2349639.1"/>
    <property type="molecule type" value="Genomic_DNA"/>
</dbReference>
<dbReference type="Proteomes" id="UP000468735">
    <property type="component" value="Unassembled WGS sequence"/>
</dbReference>
<comment type="caution">
    <text evidence="4">The sequence shown here is derived from an EMBL/GenBank/DDBJ whole genome shotgun (WGS) entry which is preliminary data.</text>
</comment>
<sequence length="269" mass="28589">MSAVRFDYWGERVLVTGAAGLIGRALVARFTECGADVVAVDCDADGLKAFRHVPRVTTVAGDLSREEVADDVFARLHRAGGLDVLVNNAAITEVRTPFIDIGTALWDEMVAANLRSAYLLSVRAARYWRDAGRGGVIITMSSPGGSRAHENQAAYDVTKAALEALSRAIAVELGGQGVRANCIAPASVVGEVRPATDLPSGRTTAPEEVADAALFLASPAAAQLNGHVLRVDGGLHARLRTDPSQEQQREGREQQRDAREQQRDGGRPA</sequence>
<evidence type="ECO:0000313" key="5">
    <source>
        <dbReference type="Proteomes" id="UP000468735"/>
    </source>
</evidence>
<feature type="region of interest" description="Disordered" evidence="3">
    <location>
        <begin position="238"/>
        <end position="269"/>
    </location>
</feature>
<dbReference type="PRINTS" id="PR00081">
    <property type="entry name" value="GDHRDH"/>
</dbReference>
<keyword evidence="5" id="KW-1185">Reference proteome</keyword>
<dbReference type="AlphaFoldDB" id="A0A6H9Z4Q4"/>
<comment type="similarity">
    <text evidence="1">Belongs to the short-chain dehydrogenases/reductases (SDR) family.</text>
</comment>
<dbReference type="PRINTS" id="PR00080">
    <property type="entry name" value="SDRFAMILY"/>
</dbReference>
<evidence type="ECO:0000256" key="1">
    <source>
        <dbReference type="ARBA" id="ARBA00006484"/>
    </source>
</evidence>
<protein>
    <submittedName>
        <fullName evidence="4">SDR family oxidoreductase</fullName>
    </submittedName>
</protein>
<evidence type="ECO:0000256" key="3">
    <source>
        <dbReference type="SAM" id="MobiDB-lite"/>
    </source>
</evidence>